<feature type="compositionally biased region" description="Basic and acidic residues" evidence="1">
    <location>
        <begin position="50"/>
        <end position="61"/>
    </location>
</feature>
<comment type="caution">
    <text evidence="3">The sequence shown here is derived from an EMBL/GenBank/DDBJ whole genome shotgun (WGS) entry which is preliminary data.</text>
</comment>
<keyword evidence="4" id="KW-1185">Reference proteome</keyword>
<evidence type="ECO:0000256" key="2">
    <source>
        <dbReference type="SAM" id="Phobius"/>
    </source>
</evidence>
<proteinExistence type="predicted"/>
<feature type="transmembrane region" description="Helical" evidence="2">
    <location>
        <begin position="12"/>
        <end position="34"/>
    </location>
</feature>
<dbReference type="Proteomes" id="UP000754883">
    <property type="component" value="Unassembled WGS sequence"/>
</dbReference>
<name>A0A9N9U8W5_9HYPO</name>
<organism evidence="3 4">
    <name type="scientific">Clonostachys byssicola</name>
    <dbReference type="NCBI Taxonomy" id="160290"/>
    <lineage>
        <taxon>Eukaryota</taxon>
        <taxon>Fungi</taxon>
        <taxon>Dikarya</taxon>
        <taxon>Ascomycota</taxon>
        <taxon>Pezizomycotina</taxon>
        <taxon>Sordariomycetes</taxon>
        <taxon>Hypocreomycetidae</taxon>
        <taxon>Hypocreales</taxon>
        <taxon>Bionectriaceae</taxon>
        <taxon>Clonostachys</taxon>
    </lineage>
</organism>
<dbReference type="AlphaFoldDB" id="A0A9N9U8W5"/>
<dbReference type="EMBL" id="CABFNO020001364">
    <property type="protein sequence ID" value="CAG9983516.1"/>
    <property type="molecule type" value="Genomic_DNA"/>
</dbReference>
<evidence type="ECO:0000313" key="3">
    <source>
        <dbReference type="EMBL" id="CAG9983516.1"/>
    </source>
</evidence>
<reference evidence="4" key="1">
    <citation type="submission" date="2019-06" db="EMBL/GenBank/DDBJ databases">
        <authorList>
            <person name="Broberg M."/>
        </authorList>
    </citation>
    <scope>NUCLEOTIDE SEQUENCE [LARGE SCALE GENOMIC DNA]</scope>
</reference>
<protein>
    <submittedName>
        <fullName evidence="3">Uncharacterized protein</fullName>
    </submittedName>
</protein>
<sequence length="147" mass="16583">MYSPQNQDVNHWIMPAFISVLTFFIFSVVANFLLCMRLESRRSNSNNSPDEERGAEPRDAAGRPFSALQSPPVPVRIHLNAINPWRGGHEEEEQVAPADRESAPVNREPAPVDREPAPRDGSSQDTLVEVPLDDGQERGQARAWWRQ</sequence>
<accession>A0A9N9U8W5</accession>
<reference evidence="3 4" key="2">
    <citation type="submission" date="2021-10" db="EMBL/GenBank/DDBJ databases">
        <authorList>
            <person name="Piombo E."/>
        </authorList>
    </citation>
    <scope>NUCLEOTIDE SEQUENCE [LARGE SCALE GENOMIC DNA]</scope>
</reference>
<keyword evidence="2" id="KW-0812">Transmembrane</keyword>
<keyword evidence="2" id="KW-1133">Transmembrane helix</keyword>
<gene>
    <name evidence="3" type="ORF">CBYS24578_00015800</name>
</gene>
<evidence type="ECO:0000256" key="1">
    <source>
        <dbReference type="SAM" id="MobiDB-lite"/>
    </source>
</evidence>
<feature type="region of interest" description="Disordered" evidence="1">
    <location>
        <begin position="41"/>
        <end position="147"/>
    </location>
</feature>
<keyword evidence="2" id="KW-0472">Membrane</keyword>
<evidence type="ECO:0000313" key="4">
    <source>
        <dbReference type="Proteomes" id="UP000754883"/>
    </source>
</evidence>